<evidence type="ECO:0000313" key="3">
    <source>
        <dbReference type="Proteomes" id="UP000232615"/>
    </source>
</evidence>
<feature type="coiled-coil region" evidence="1">
    <location>
        <begin position="114"/>
        <end position="141"/>
    </location>
</feature>
<reference evidence="2 3" key="1">
    <citation type="journal article" date="2014" name="Arch. Virol.">
        <title>Complete genome sequence of Tunisvirus, a new member of the proposed family Marseilleviridae.</title>
        <authorList>
            <person name="Aherfi S."/>
            <person name="Boughalmi M."/>
            <person name="Pagnier I."/>
            <person name="Fournous G."/>
            <person name="La Scola B."/>
            <person name="Raoult D."/>
            <person name="Colson P."/>
        </authorList>
    </citation>
    <scope>NUCLEOTIDE SEQUENCE [LARGE SCALE GENOMIC DNA]</scope>
    <source>
        <strain evidence="2 3">U484</strain>
    </source>
</reference>
<name>V9SH99_9VIRU</name>
<evidence type="ECO:0000313" key="2">
    <source>
        <dbReference type="EMBL" id="AHC55132.1"/>
    </source>
</evidence>
<proteinExistence type="predicted"/>
<sequence length="171" mass="19042">MESLITACFGTSTSLAITGLVLCTWRTKLPNKRILSATNTRLFEVDPNKTKAVYALKGSEVSRVKSLGFQGKIHKKNVLSIEALLKRPISRSGRDTIQVKESTEPIYLSICGKEEVATDNREALERYISEYERNHKEESTDFLDMPLFVCYAGSQIFLCASVGLALIDVCT</sequence>
<dbReference type="Proteomes" id="UP000232615">
    <property type="component" value="Segment"/>
</dbReference>
<keyword evidence="1" id="KW-0175">Coiled coil</keyword>
<organism evidence="2 3">
    <name type="scientific">Tunisvirus fontaine2</name>
    <dbReference type="NCBI Taxonomy" id="1421067"/>
    <lineage>
        <taxon>Viruses</taxon>
        <taxon>Varidnaviria</taxon>
        <taxon>Bamfordvirae</taxon>
        <taxon>Nucleocytoviricota</taxon>
        <taxon>Megaviricetes</taxon>
        <taxon>Pimascovirales</taxon>
        <taxon>Pimascovirales incertae sedis</taxon>
        <taxon>Marseilleviridae</taxon>
        <taxon>Losannavirus</taxon>
        <taxon>Losannavirus tunisense</taxon>
    </lineage>
</organism>
<evidence type="ECO:0000256" key="1">
    <source>
        <dbReference type="SAM" id="Coils"/>
    </source>
</evidence>
<dbReference type="EMBL" id="KF483846">
    <property type="protein sequence ID" value="AHC55132.1"/>
    <property type="molecule type" value="Genomic_DNA"/>
</dbReference>
<protein>
    <submittedName>
        <fullName evidence="2">Uncharacterized protein</fullName>
    </submittedName>
</protein>
<gene>
    <name evidence="2" type="ORF">TNS_ORF414</name>
</gene>
<keyword evidence="3" id="KW-1185">Reference proteome</keyword>
<accession>V9SH99</accession>